<evidence type="ECO:0000256" key="2">
    <source>
        <dbReference type="ARBA" id="ARBA00022771"/>
    </source>
</evidence>
<dbReference type="InterPro" id="IPR001841">
    <property type="entry name" value="Znf_RING"/>
</dbReference>
<reference evidence="6 8" key="2">
    <citation type="journal article" date="2013" name="Nature">
        <title>Insights into bilaterian evolution from three spiralian genomes.</title>
        <authorList>
            <person name="Simakov O."/>
            <person name="Marletaz F."/>
            <person name="Cho S.J."/>
            <person name="Edsinger-Gonzales E."/>
            <person name="Havlak P."/>
            <person name="Hellsten U."/>
            <person name="Kuo D.H."/>
            <person name="Larsson T."/>
            <person name="Lv J."/>
            <person name="Arendt D."/>
            <person name="Savage R."/>
            <person name="Osoegawa K."/>
            <person name="de Jong P."/>
            <person name="Grimwood J."/>
            <person name="Chapman J.A."/>
            <person name="Shapiro H."/>
            <person name="Aerts A."/>
            <person name="Otillar R.P."/>
            <person name="Terry A.Y."/>
            <person name="Boore J.L."/>
            <person name="Grigoriev I.V."/>
            <person name="Lindberg D.R."/>
            <person name="Seaver E.C."/>
            <person name="Weisblat D.A."/>
            <person name="Putnam N.H."/>
            <person name="Rokhsar D.S."/>
        </authorList>
    </citation>
    <scope>NUCLEOTIDE SEQUENCE</scope>
    <source>
        <strain evidence="6 8">I ESC-2004</strain>
    </source>
</reference>
<sequence>MAQVYHGGRNQPEQVTDEYLSCFYCKSPGFHLPARTLLCGHISCDACIRKHISNGFGDDRQVVCPTCQRVTKTPQVTHNNLQNNVFVETQVDRLLRRHNAERQRNDMLYNIHQYRQDGSGKASFVPLQL</sequence>
<dbReference type="SUPFAM" id="SSF57850">
    <property type="entry name" value="RING/U-box"/>
    <property type="match status" value="1"/>
</dbReference>
<feature type="domain" description="RING-type" evidence="5">
    <location>
        <begin position="22"/>
        <end position="68"/>
    </location>
</feature>
<dbReference type="PROSITE" id="PS50089">
    <property type="entry name" value="ZF_RING_2"/>
    <property type="match status" value="1"/>
</dbReference>
<evidence type="ECO:0000313" key="8">
    <source>
        <dbReference type="Proteomes" id="UP000014760"/>
    </source>
</evidence>
<dbReference type="OrthoDB" id="342730at2759"/>
<dbReference type="GO" id="GO:0008270">
    <property type="term" value="F:zinc ion binding"/>
    <property type="evidence" value="ECO:0007669"/>
    <property type="project" value="UniProtKB-KW"/>
</dbReference>
<dbReference type="EMBL" id="KB292506">
    <property type="protein sequence ID" value="ELU17502.1"/>
    <property type="molecule type" value="Genomic_DNA"/>
</dbReference>
<dbReference type="AlphaFoldDB" id="R7VG03"/>
<protein>
    <recommendedName>
        <fullName evidence="5">RING-type domain-containing protein</fullName>
    </recommendedName>
</protein>
<name>R7VG03_CAPTE</name>
<evidence type="ECO:0000259" key="5">
    <source>
        <dbReference type="PROSITE" id="PS50089"/>
    </source>
</evidence>
<dbReference type="InterPro" id="IPR018957">
    <property type="entry name" value="Znf_C3HC4_RING-type"/>
</dbReference>
<evidence type="ECO:0000313" key="7">
    <source>
        <dbReference type="EnsemblMetazoa" id="CapteP215285"/>
    </source>
</evidence>
<dbReference type="SMART" id="SM00184">
    <property type="entry name" value="RING"/>
    <property type="match status" value="1"/>
</dbReference>
<organism evidence="6">
    <name type="scientific">Capitella teleta</name>
    <name type="common">Polychaete worm</name>
    <dbReference type="NCBI Taxonomy" id="283909"/>
    <lineage>
        <taxon>Eukaryota</taxon>
        <taxon>Metazoa</taxon>
        <taxon>Spiralia</taxon>
        <taxon>Lophotrochozoa</taxon>
        <taxon>Annelida</taxon>
        <taxon>Polychaeta</taxon>
        <taxon>Sedentaria</taxon>
        <taxon>Scolecida</taxon>
        <taxon>Capitellidae</taxon>
        <taxon>Capitella</taxon>
    </lineage>
</organism>
<dbReference type="HOGENOM" id="CLU_1950806_0_0_1"/>
<evidence type="ECO:0000313" key="6">
    <source>
        <dbReference type="EMBL" id="ELU17502.1"/>
    </source>
</evidence>
<keyword evidence="3" id="KW-0862">Zinc</keyword>
<dbReference type="Proteomes" id="UP000014760">
    <property type="component" value="Unassembled WGS sequence"/>
</dbReference>
<dbReference type="Pfam" id="PF00097">
    <property type="entry name" value="zf-C3HC4"/>
    <property type="match status" value="1"/>
</dbReference>
<dbReference type="EnsemblMetazoa" id="CapteT215285">
    <property type="protein sequence ID" value="CapteP215285"/>
    <property type="gene ID" value="CapteG215285"/>
</dbReference>
<keyword evidence="2 4" id="KW-0863">Zinc-finger</keyword>
<reference evidence="7" key="3">
    <citation type="submission" date="2015-06" db="UniProtKB">
        <authorList>
            <consortium name="EnsemblMetazoa"/>
        </authorList>
    </citation>
    <scope>IDENTIFICATION</scope>
</reference>
<evidence type="ECO:0000256" key="1">
    <source>
        <dbReference type="ARBA" id="ARBA00022723"/>
    </source>
</evidence>
<dbReference type="OMA" id="HALYCIE"/>
<keyword evidence="1" id="KW-0479">Metal-binding</keyword>
<dbReference type="InterPro" id="IPR013083">
    <property type="entry name" value="Znf_RING/FYVE/PHD"/>
</dbReference>
<dbReference type="Gene3D" id="3.30.40.10">
    <property type="entry name" value="Zinc/RING finger domain, C3HC4 (zinc finger)"/>
    <property type="match status" value="1"/>
</dbReference>
<evidence type="ECO:0000256" key="4">
    <source>
        <dbReference type="PROSITE-ProRule" id="PRU00175"/>
    </source>
</evidence>
<reference evidence="8" key="1">
    <citation type="submission" date="2012-12" db="EMBL/GenBank/DDBJ databases">
        <authorList>
            <person name="Hellsten U."/>
            <person name="Grimwood J."/>
            <person name="Chapman J.A."/>
            <person name="Shapiro H."/>
            <person name="Aerts A."/>
            <person name="Otillar R.P."/>
            <person name="Terry A.Y."/>
            <person name="Boore J.L."/>
            <person name="Simakov O."/>
            <person name="Marletaz F."/>
            <person name="Cho S.-J."/>
            <person name="Edsinger-Gonzales E."/>
            <person name="Havlak P."/>
            <person name="Kuo D.-H."/>
            <person name="Larsson T."/>
            <person name="Lv J."/>
            <person name="Arendt D."/>
            <person name="Savage R."/>
            <person name="Osoegawa K."/>
            <person name="de Jong P."/>
            <person name="Lindberg D.R."/>
            <person name="Seaver E.C."/>
            <person name="Weisblat D.A."/>
            <person name="Putnam N.H."/>
            <person name="Grigoriev I.V."/>
            <person name="Rokhsar D.S."/>
        </authorList>
    </citation>
    <scope>NUCLEOTIDE SEQUENCE</scope>
    <source>
        <strain evidence="8">I ESC-2004</strain>
    </source>
</reference>
<keyword evidence="8" id="KW-1185">Reference proteome</keyword>
<gene>
    <name evidence="6" type="ORF">CAPTEDRAFT_215285</name>
</gene>
<evidence type="ECO:0000256" key="3">
    <source>
        <dbReference type="ARBA" id="ARBA00022833"/>
    </source>
</evidence>
<accession>R7VG03</accession>
<dbReference type="EMBL" id="AMQN01000583">
    <property type="status" value="NOT_ANNOTATED_CDS"/>
    <property type="molecule type" value="Genomic_DNA"/>
</dbReference>
<proteinExistence type="predicted"/>